<gene>
    <name evidence="1" type="ORF">ASPTUDRAFT_48260</name>
</gene>
<evidence type="ECO:0000313" key="1">
    <source>
        <dbReference type="EMBL" id="OJI79593.1"/>
    </source>
</evidence>
<accession>A0A1L9MRB5</accession>
<dbReference type="Proteomes" id="UP000184304">
    <property type="component" value="Unassembled WGS sequence"/>
</dbReference>
<dbReference type="AlphaFoldDB" id="A0A1L9MRB5"/>
<name>A0A1L9MRB5_ASPTC</name>
<proteinExistence type="predicted"/>
<dbReference type="VEuPathDB" id="FungiDB:ASPTUDRAFT_48260"/>
<protein>
    <submittedName>
        <fullName evidence="1">Uncharacterized protein</fullName>
    </submittedName>
</protein>
<evidence type="ECO:0000313" key="2">
    <source>
        <dbReference type="Proteomes" id="UP000184304"/>
    </source>
</evidence>
<sequence length="233" mass="27660">MSLDLLPNRNPTPPPTLPPSPIRVLVQTLTHLVPSTNQAGEKNIYDDKLFTMLDTICQHTWNCDFDGHVHRWYTYGDEFGYSHRMCFFLIDYGTAPGGDDSKVPIVCYEWDGSKFIDKPQILQFEDVQAELKSVPFTQAPYEPSGKLPVRDVVRRRLRSAQRIPVRELDHMRDHPEDVEWLERKVRPRFWTNFLGQLKDIEKTRAWEEEQKIMRREFKEEEANQKEIERMRDR</sequence>
<keyword evidence="2" id="KW-1185">Reference proteome</keyword>
<dbReference type="EMBL" id="KV878208">
    <property type="protein sequence ID" value="OJI79593.1"/>
    <property type="molecule type" value="Genomic_DNA"/>
</dbReference>
<dbReference type="OrthoDB" id="4379079at2759"/>
<reference evidence="2" key="1">
    <citation type="journal article" date="2017" name="Genome Biol.">
        <title>Comparative genomics reveals high biological diversity and specific adaptations in the industrially and medically important fungal genus Aspergillus.</title>
        <authorList>
            <person name="de Vries R.P."/>
            <person name="Riley R."/>
            <person name="Wiebenga A."/>
            <person name="Aguilar-Osorio G."/>
            <person name="Amillis S."/>
            <person name="Uchima C.A."/>
            <person name="Anderluh G."/>
            <person name="Asadollahi M."/>
            <person name="Askin M."/>
            <person name="Barry K."/>
            <person name="Battaglia E."/>
            <person name="Bayram O."/>
            <person name="Benocci T."/>
            <person name="Braus-Stromeyer S.A."/>
            <person name="Caldana C."/>
            <person name="Canovas D."/>
            <person name="Cerqueira G.C."/>
            <person name="Chen F."/>
            <person name="Chen W."/>
            <person name="Choi C."/>
            <person name="Clum A."/>
            <person name="Dos Santos R.A."/>
            <person name="Damasio A.R."/>
            <person name="Diallinas G."/>
            <person name="Emri T."/>
            <person name="Fekete E."/>
            <person name="Flipphi M."/>
            <person name="Freyberg S."/>
            <person name="Gallo A."/>
            <person name="Gournas C."/>
            <person name="Habgood R."/>
            <person name="Hainaut M."/>
            <person name="Harispe M.L."/>
            <person name="Henrissat B."/>
            <person name="Hilden K.S."/>
            <person name="Hope R."/>
            <person name="Hossain A."/>
            <person name="Karabika E."/>
            <person name="Karaffa L."/>
            <person name="Karanyi Z."/>
            <person name="Krasevec N."/>
            <person name="Kuo A."/>
            <person name="Kusch H."/>
            <person name="LaButti K."/>
            <person name="Lagendijk E.L."/>
            <person name="Lapidus A."/>
            <person name="Levasseur A."/>
            <person name="Lindquist E."/>
            <person name="Lipzen A."/>
            <person name="Logrieco A.F."/>
            <person name="MacCabe A."/>
            <person name="Maekelae M.R."/>
            <person name="Malavazi I."/>
            <person name="Melin P."/>
            <person name="Meyer V."/>
            <person name="Mielnichuk N."/>
            <person name="Miskei M."/>
            <person name="Molnar A.P."/>
            <person name="Mule G."/>
            <person name="Ngan C.Y."/>
            <person name="Orejas M."/>
            <person name="Orosz E."/>
            <person name="Ouedraogo J.P."/>
            <person name="Overkamp K.M."/>
            <person name="Park H.-S."/>
            <person name="Perrone G."/>
            <person name="Piumi F."/>
            <person name="Punt P.J."/>
            <person name="Ram A.F."/>
            <person name="Ramon A."/>
            <person name="Rauscher S."/>
            <person name="Record E."/>
            <person name="Riano-Pachon D.M."/>
            <person name="Robert V."/>
            <person name="Roehrig J."/>
            <person name="Ruller R."/>
            <person name="Salamov A."/>
            <person name="Salih N.S."/>
            <person name="Samson R.A."/>
            <person name="Sandor E."/>
            <person name="Sanguinetti M."/>
            <person name="Schuetze T."/>
            <person name="Sepcic K."/>
            <person name="Shelest E."/>
            <person name="Sherlock G."/>
            <person name="Sophianopoulou V."/>
            <person name="Squina F.M."/>
            <person name="Sun H."/>
            <person name="Susca A."/>
            <person name="Todd R.B."/>
            <person name="Tsang A."/>
            <person name="Unkles S.E."/>
            <person name="van de Wiele N."/>
            <person name="van Rossen-Uffink D."/>
            <person name="Oliveira J.V."/>
            <person name="Vesth T.C."/>
            <person name="Visser J."/>
            <person name="Yu J.-H."/>
            <person name="Zhou M."/>
            <person name="Andersen M.R."/>
            <person name="Archer D.B."/>
            <person name="Baker S.E."/>
            <person name="Benoit I."/>
            <person name="Brakhage A.A."/>
            <person name="Braus G.H."/>
            <person name="Fischer R."/>
            <person name="Frisvad J.C."/>
            <person name="Goldman G.H."/>
            <person name="Houbraken J."/>
            <person name="Oakley B."/>
            <person name="Pocsi I."/>
            <person name="Scazzocchio C."/>
            <person name="Seiboth B."/>
            <person name="vanKuyk P.A."/>
            <person name="Wortman J."/>
            <person name="Dyer P.S."/>
            <person name="Grigoriev I.V."/>
        </authorList>
    </citation>
    <scope>NUCLEOTIDE SEQUENCE [LARGE SCALE GENOMIC DNA]</scope>
    <source>
        <strain evidence="2">CBS 134.48</strain>
    </source>
</reference>
<organism evidence="1 2">
    <name type="scientific">Aspergillus tubingensis (strain CBS 134.48)</name>
    <dbReference type="NCBI Taxonomy" id="767770"/>
    <lineage>
        <taxon>Eukaryota</taxon>
        <taxon>Fungi</taxon>
        <taxon>Dikarya</taxon>
        <taxon>Ascomycota</taxon>
        <taxon>Pezizomycotina</taxon>
        <taxon>Eurotiomycetes</taxon>
        <taxon>Eurotiomycetidae</taxon>
        <taxon>Eurotiales</taxon>
        <taxon>Aspergillaceae</taxon>
        <taxon>Aspergillus</taxon>
        <taxon>Aspergillus subgen. Circumdati</taxon>
    </lineage>
</organism>